<keyword evidence="2" id="KW-1133">Transmembrane helix</keyword>
<feature type="compositionally biased region" description="Low complexity" evidence="1">
    <location>
        <begin position="239"/>
        <end position="254"/>
    </location>
</feature>
<proteinExistence type="predicted"/>
<dbReference type="AlphaFoldDB" id="A0A7K1L821"/>
<evidence type="ECO:0000256" key="2">
    <source>
        <dbReference type="SAM" id="Phobius"/>
    </source>
</evidence>
<dbReference type="Proteomes" id="UP000432015">
    <property type="component" value="Unassembled WGS sequence"/>
</dbReference>
<feature type="region of interest" description="Disordered" evidence="1">
    <location>
        <begin position="229"/>
        <end position="264"/>
    </location>
</feature>
<keyword evidence="4" id="KW-1185">Reference proteome</keyword>
<keyword evidence="2" id="KW-0812">Transmembrane</keyword>
<sequence length="444" mass="44832">MGYPGDQGKPGGRPSVPPPHEPYGPGGDRPEASPYGSDHDESLFAPRAEAGPGPSGTDPFGVPDPFGAPEPFGGFGEPSATQSFGPPGQSFEPPGRPGQPGQPGQSFGPPDDPSGPNPFGAPAAPAAPSGAKPFGPGDETVAGSPFGAPDPPPGANPFGAPDDPSGPNPFAPADQPVAGQSFGMPGELPPGGREEITAPARRRNLPLIIGGAVAAGLVLIGGGVGVSSMMKDDPKPKKAAAPSPTASKPQAQPSPEVPALEPVKLRSRATDPKALTLTEVFGKSSFKAGKQKYLRTAVNSKKGCTGVVGGATLTKTLKRGGCAQALRATYALGTGKLIGTVGVLNLRTEAAAKQAVKAAGNKDAFLQALPGKGISSTNGKGEALGTSEVFGHYVIMTWVQRPDGKKIDAKYHSVVRAFGAQLVKGSGLSLALHYRETEGKPLQK</sequence>
<evidence type="ECO:0000313" key="3">
    <source>
        <dbReference type="EMBL" id="MUN40591.1"/>
    </source>
</evidence>
<evidence type="ECO:0000313" key="4">
    <source>
        <dbReference type="Proteomes" id="UP000432015"/>
    </source>
</evidence>
<reference evidence="3 4" key="1">
    <citation type="submission" date="2019-11" db="EMBL/GenBank/DDBJ databases">
        <authorList>
            <person name="Cao P."/>
        </authorList>
    </citation>
    <scope>NUCLEOTIDE SEQUENCE [LARGE SCALE GENOMIC DNA]</scope>
    <source>
        <strain evidence="3 4">NEAU-AAG5</strain>
    </source>
</reference>
<feature type="transmembrane region" description="Helical" evidence="2">
    <location>
        <begin position="205"/>
        <end position="228"/>
    </location>
</feature>
<feature type="compositionally biased region" description="Low complexity" evidence="1">
    <location>
        <begin position="117"/>
        <end position="137"/>
    </location>
</feature>
<gene>
    <name evidence="3" type="ORF">GNZ18_28900</name>
</gene>
<dbReference type="RefSeq" id="WP_156219741.1">
    <property type="nucleotide sequence ID" value="NZ_WOFH01000011.1"/>
</dbReference>
<organism evidence="3 4">
    <name type="scientific">Actinomadura litoris</name>
    <dbReference type="NCBI Taxonomy" id="2678616"/>
    <lineage>
        <taxon>Bacteria</taxon>
        <taxon>Bacillati</taxon>
        <taxon>Actinomycetota</taxon>
        <taxon>Actinomycetes</taxon>
        <taxon>Streptosporangiales</taxon>
        <taxon>Thermomonosporaceae</taxon>
        <taxon>Actinomadura</taxon>
    </lineage>
</organism>
<feature type="region of interest" description="Disordered" evidence="1">
    <location>
        <begin position="1"/>
        <end position="195"/>
    </location>
</feature>
<protein>
    <submittedName>
        <fullName evidence="3">Uncharacterized protein</fullName>
    </submittedName>
</protein>
<comment type="caution">
    <text evidence="3">The sequence shown here is derived from an EMBL/GenBank/DDBJ whole genome shotgun (WGS) entry which is preliminary data.</text>
</comment>
<name>A0A7K1L821_9ACTN</name>
<evidence type="ECO:0000256" key="1">
    <source>
        <dbReference type="SAM" id="MobiDB-lite"/>
    </source>
</evidence>
<keyword evidence="2" id="KW-0472">Membrane</keyword>
<dbReference type="EMBL" id="WOFH01000011">
    <property type="protein sequence ID" value="MUN40591.1"/>
    <property type="molecule type" value="Genomic_DNA"/>
</dbReference>
<accession>A0A7K1L821</accession>